<protein>
    <recommendedName>
        <fullName evidence="3">SARP family transcriptional regulator</fullName>
    </recommendedName>
</protein>
<dbReference type="RefSeq" id="WP_143152065.1">
    <property type="nucleotide sequence ID" value="NZ_FMJB01000015.1"/>
</dbReference>
<proteinExistence type="predicted"/>
<sequence length="539" mass="60047">MTDVLKIDLSGCLTLVDQQGTSRTPRGQKTCGVVALLATAPKLKRARRWIQSKLWSDRGYDQANASLRQSLAELRKTLGPMATLLHADRKEVWLDPEAVRIVFPGDPDALNAAGEEFLSGIDIRDEAFEDWLREMRSSFADVPVQPSTHVRPQMPRTEQIVRLLLPDPAAPSEAPFVTRVAAQEIAKYVCERTLAKIGTEQDSTLADSRESTLDIRCDVNCFGASTQVHFQAVRLSDSYPVCSRFGEFECPPNALLAAQPFRRAISEFSEQVIFKISDLYAPETSEHKVFTELRAGITDIFSYDISRLNMAETKLLRAYERTGNPSILIWLAWQKTTQVIEEATDDKEAATEMARFYCAKALEAEPHSAFANAMSSLVHMIHFDDVEASFLLAEQASGLSKFDPYVQAALATANMFAGRPKEAAKSSLIGTRLSRFTGNAHWWDLSHSLACLSNGDLTQTEKYALRASRAAPDFRAPKRVLLALYASQDKVAEAIEQMQALKKIEPTFEIGKFISDPEYPNTTVRKAGLLRNKDKFDLG</sequence>
<keyword evidence="2" id="KW-1185">Reference proteome</keyword>
<dbReference type="Gene3D" id="1.10.10.10">
    <property type="entry name" value="Winged helix-like DNA-binding domain superfamily/Winged helix DNA-binding domain"/>
    <property type="match status" value="1"/>
</dbReference>
<dbReference type="AlphaFoldDB" id="A0A1M4MV96"/>
<dbReference type="InterPro" id="IPR011990">
    <property type="entry name" value="TPR-like_helical_dom_sf"/>
</dbReference>
<accession>A0A1M4MV96</accession>
<evidence type="ECO:0000313" key="2">
    <source>
        <dbReference type="Proteomes" id="UP000184085"/>
    </source>
</evidence>
<evidence type="ECO:0000313" key="1">
    <source>
        <dbReference type="EMBL" id="SCM66209.1"/>
    </source>
</evidence>
<dbReference type="Proteomes" id="UP000184085">
    <property type="component" value="Unassembled WGS sequence"/>
</dbReference>
<dbReference type="InterPro" id="IPR036388">
    <property type="entry name" value="WH-like_DNA-bd_sf"/>
</dbReference>
<name>A0A1M4MV96_9RHOB</name>
<reference evidence="2" key="1">
    <citation type="submission" date="2016-09" db="EMBL/GenBank/DDBJ databases">
        <authorList>
            <person name="Wibberg D."/>
        </authorList>
    </citation>
    <scope>NUCLEOTIDE SEQUENCE [LARGE SCALE GENOMIC DNA]</scope>
</reference>
<dbReference type="Gene3D" id="1.25.40.10">
    <property type="entry name" value="Tetratricopeptide repeat domain"/>
    <property type="match status" value="1"/>
</dbReference>
<organism evidence="1 2">
    <name type="scientific">Donghicola eburneus</name>
    <dbReference type="NCBI Taxonomy" id="393278"/>
    <lineage>
        <taxon>Bacteria</taxon>
        <taxon>Pseudomonadati</taxon>
        <taxon>Pseudomonadota</taxon>
        <taxon>Alphaproteobacteria</taxon>
        <taxon>Rhodobacterales</taxon>
        <taxon>Roseobacteraceae</taxon>
        <taxon>Donghicola</taxon>
    </lineage>
</organism>
<gene>
    <name evidence="1" type="ORF">KARMA_0382</name>
</gene>
<evidence type="ECO:0008006" key="3">
    <source>
        <dbReference type="Google" id="ProtNLM"/>
    </source>
</evidence>
<dbReference type="EMBL" id="FMJB01000015">
    <property type="protein sequence ID" value="SCM66209.1"/>
    <property type="molecule type" value="Genomic_DNA"/>
</dbReference>